<dbReference type="Gene3D" id="2.40.30.10">
    <property type="entry name" value="Translation factors"/>
    <property type="match status" value="1"/>
</dbReference>
<dbReference type="GO" id="GO:0043020">
    <property type="term" value="C:NADPH oxidase complex"/>
    <property type="evidence" value="ECO:0007669"/>
    <property type="project" value="TreeGrafter"/>
</dbReference>
<dbReference type="Pfam" id="PF08030">
    <property type="entry name" value="NAD_binding_6"/>
    <property type="match status" value="1"/>
</dbReference>
<dbReference type="FunFam" id="3.40.50.80:FF:000004">
    <property type="entry name" value="NADPH oxidase isoform 2"/>
    <property type="match status" value="1"/>
</dbReference>
<dbReference type="GO" id="GO:0006952">
    <property type="term" value="P:defense response"/>
    <property type="evidence" value="ECO:0007669"/>
    <property type="project" value="TreeGrafter"/>
</dbReference>
<keyword evidence="7" id="KW-0560">Oxidoreductase</keyword>
<evidence type="ECO:0000256" key="4">
    <source>
        <dbReference type="ARBA" id="ARBA00022723"/>
    </source>
</evidence>
<dbReference type="SUPFAM" id="SSF63380">
    <property type="entry name" value="Riboflavin synthase domain-like"/>
    <property type="match status" value="1"/>
</dbReference>
<name>A0A8E2JWA7_9PEZI</name>
<gene>
    <name evidence="13" type="ORF">AOQ84DRAFT_170795</name>
</gene>
<dbReference type="PROSITE" id="PS51384">
    <property type="entry name" value="FAD_FR"/>
    <property type="match status" value="1"/>
</dbReference>
<feature type="domain" description="FAD-binding FR-type" evidence="12">
    <location>
        <begin position="270"/>
        <end position="394"/>
    </location>
</feature>
<dbReference type="EMBL" id="KV748950">
    <property type="protein sequence ID" value="OCL11984.1"/>
    <property type="molecule type" value="Genomic_DNA"/>
</dbReference>
<evidence type="ECO:0000256" key="8">
    <source>
        <dbReference type="ARBA" id="ARBA00023004"/>
    </source>
</evidence>
<dbReference type="InterPro" id="IPR013112">
    <property type="entry name" value="FAD-bd_8"/>
</dbReference>
<protein>
    <recommendedName>
        <fullName evidence="12">FAD-binding FR-type domain-containing protein</fullName>
    </recommendedName>
</protein>
<keyword evidence="2" id="KW-0349">Heme</keyword>
<evidence type="ECO:0000259" key="12">
    <source>
        <dbReference type="PROSITE" id="PS51384"/>
    </source>
</evidence>
<dbReference type="Proteomes" id="UP000250140">
    <property type="component" value="Unassembled WGS sequence"/>
</dbReference>
<dbReference type="GO" id="GO:0046872">
    <property type="term" value="F:metal ion binding"/>
    <property type="evidence" value="ECO:0007669"/>
    <property type="project" value="UniProtKB-KW"/>
</dbReference>
<dbReference type="PANTHER" id="PTHR11972">
    <property type="entry name" value="NADPH OXIDASE"/>
    <property type="match status" value="1"/>
</dbReference>
<dbReference type="InterPro" id="IPR013130">
    <property type="entry name" value="Fe3_Rdtase_TM_dom"/>
</dbReference>
<evidence type="ECO:0000313" key="14">
    <source>
        <dbReference type="Proteomes" id="UP000250140"/>
    </source>
</evidence>
<keyword evidence="8" id="KW-0408">Iron</keyword>
<dbReference type="Pfam" id="PF08022">
    <property type="entry name" value="FAD_binding_8"/>
    <property type="match status" value="1"/>
</dbReference>
<evidence type="ECO:0000256" key="1">
    <source>
        <dbReference type="ARBA" id="ARBA00004141"/>
    </source>
</evidence>
<dbReference type="FunFam" id="2.40.30.10:FF:000103">
    <property type="entry name" value="NADPH oxidase 2"/>
    <property type="match status" value="1"/>
</dbReference>
<accession>A0A8E2JWA7</accession>
<dbReference type="OrthoDB" id="167398at2759"/>
<keyword evidence="6 11" id="KW-1133">Transmembrane helix</keyword>
<dbReference type="InterPro" id="IPR050369">
    <property type="entry name" value="RBOH/FRE"/>
</dbReference>
<dbReference type="SFLD" id="SFLDG01169">
    <property type="entry name" value="NADPH_oxidase_subgroup_(NOX)"/>
    <property type="match status" value="1"/>
</dbReference>
<keyword evidence="4" id="KW-0479">Metal-binding</keyword>
<dbReference type="Gene3D" id="3.40.50.80">
    <property type="entry name" value="Nucleotide-binding domain of ferredoxin-NADP reductase (FNR) module"/>
    <property type="match status" value="1"/>
</dbReference>
<feature type="transmembrane region" description="Helical" evidence="11">
    <location>
        <begin position="136"/>
        <end position="154"/>
    </location>
</feature>
<dbReference type="CDD" id="cd06186">
    <property type="entry name" value="NOX_Duox_like_FAD_NADP"/>
    <property type="match status" value="1"/>
</dbReference>
<dbReference type="AlphaFoldDB" id="A0A8E2JWA7"/>
<dbReference type="InterPro" id="IPR017938">
    <property type="entry name" value="Riboflavin_synthase-like_b-brl"/>
</dbReference>
<keyword evidence="5" id="KW-0249">Electron transport</keyword>
<keyword evidence="9" id="KW-0406">Ion transport</keyword>
<evidence type="ECO:0000256" key="6">
    <source>
        <dbReference type="ARBA" id="ARBA00022989"/>
    </source>
</evidence>
<dbReference type="SUPFAM" id="SSF52343">
    <property type="entry name" value="Ferredoxin reductase-like, C-terminal NADP-linked domain"/>
    <property type="match status" value="1"/>
</dbReference>
<dbReference type="InterPro" id="IPR039261">
    <property type="entry name" value="FNR_nucleotide-bd"/>
</dbReference>
<dbReference type="GO" id="GO:0016175">
    <property type="term" value="F:superoxide-generating NAD(P)H oxidase activity"/>
    <property type="evidence" value="ECO:0007669"/>
    <property type="project" value="TreeGrafter"/>
</dbReference>
<feature type="transmembrane region" description="Helical" evidence="11">
    <location>
        <begin position="174"/>
        <end position="201"/>
    </location>
</feature>
<evidence type="ECO:0000313" key="13">
    <source>
        <dbReference type="EMBL" id="OCL11984.1"/>
    </source>
</evidence>
<evidence type="ECO:0000256" key="11">
    <source>
        <dbReference type="SAM" id="Phobius"/>
    </source>
</evidence>
<evidence type="ECO:0000256" key="10">
    <source>
        <dbReference type="ARBA" id="ARBA00023136"/>
    </source>
</evidence>
<keyword evidence="10 11" id="KW-0472">Membrane</keyword>
<dbReference type="InterPro" id="IPR017927">
    <property type="entry name" value="FAD-bd_FR_type"/>
</dbReference>
<dbReference type="InterPro" id="IPR013121">
    <property type="entry name" value="Fe_red_NAD-bd_6"/>
</dbReference>
<dbReference type="GO" id="GO:0042554">
    <property type="term" value="P:superoxide anion generation"/>
    <property type="evidence" value="ECO:0007669"/>
    <property type="project" value="TreeGrafter"/>
</dbReference>
<feature type="transmembrane region" description="Helical" evidence="11">
    <location>
        <begin position="213"/>
        <end position="233"/>
    </location>
</feature>
<keyword evidence="3 11" id="KW-0812">Transmembrane</keyword>
<dbReference type="PANTHER" id="PTHR11972:SF153">
    <property type="entry name" value="SUPEROXIDE-GENERATING NADPH OXIDASE HEAVY CHAIN SUBUNIT A"/>
    <property type="match status" value="1"/>
</dbReference>
<evidence type="ECO:0000256" key="9">
    <source>
        <dbReference type="ARBA" id="ARBA00023065"/>
    </source>
</evidence>
<comment type="subcellular location">
    <subcellularLocation>
        <location evidence="1">Membrane</location>
        <topology evidence="1">Multi-pass membrane protein</topology>
    </subcellularLocation>
</comment>
<evidence type="ECO:0000256" key="5">
    <source>
        <dbReference type="ARBA" id="ARBA00022982"/>
    </source>
</evidence>
<keyword evidence="14" id="KW-1185">Reference proteome</keyword>
<dbReference type="SFLD" id="SFLDS00052">
    <property type="entry name" value="Ferric_Reductase_Domain"/>
    <property type="match status" value="1"/>
</dbReference>
<sequence length="562" mass="64400">MSTATSLSGKERSRWPPLTRMLMSGEMTDEAPRELYLKEKIDRWMVNEGYRRLFVGVFMLLHLMVFIFGMLNYGMTDRSAGARAIFGITFPIARSAALVLHVDVALILFPVCRNLISILRRTPLNGIVQFDKNITFHKLTAWSIVFFTWVHTIAHWNNFGRLAAAQKLGFKGFLLINFATGPGWSGYVMLFSLMAIVFTAIEKPRRANFERFWYTHHLFVVFFVFWSIHGAFCMIKPDFAPFCAGIGVFWEYWMYGAFLYLAERIAREVRGRHKTFVSKVIQHPSNVVEVQIKKEHTKTRAGQYIFLCCPEVSVWQYHPFTLTSAPEEDYISVHIRCVGDFTKAFAKALGCEFERKGEKGAVVKASPDEESVETMRKVLPRVYIDGPFGSASEDVFKFEVAVLVGAGIGVTPFASILKSIWYRMNYPQGKTRLRKVYFFWICRDFGSFEWFRSLLLAIEAQDLEDHIEIHTYLTAKIKADDATNIMINDANAEQDAITGLRAPTNFGRPNWDMIFKSIRKIHAPSEAGVFFCGPKPLGSVLHIKCNMYSEPGFNFVWGKENF</sequence>
<dbReference type="Pfam" id="PF01794">
    <property type="entry name" value="Ferric_reduct"/>
    <property type="match status" value="1"/>
</dbReference>
<keyword evidence="9" id="KW-0813">Transport</keyword>
<feature type="transmembrane region" description="Helical" evidence="11">
    <location>
        <begin position="95"/>
        <end position="116"/>
    </location>
</feature>
<evidence type="ECO:0000256" key="3">
    <source>
        <dbReference type="ARBA" id="ARBA00022692"/>
    </source>
</evidence>
<feature type="transmembrane region" description="Helical" evidence="11">
    <location>
        <begin position="53"/>
        <end position="75"/>
    </location>
</feature>
<proteinExistence type="predicted"/>
<evidence type="ECO:0000256" key="2">
    <source>
        <dbReference type="ARBA" id="ARBA00022617"/>
    </source>
</evidence>
<dbReference type="GO" id="GO:0006811">
    <property type="term" value="P:monoatomic ion transport"/>
    <property type="evidence" value="ECO:0007669"/>
    <property type="project" value="UniProtKB-KW"/>
</dbReference>
<evidence type="ECO:0000256" key="7">
    <source>
        <dbReference type="ARBA" id="ARBA00023002"/>
    </source>
</evidence>
<organism evidence="13 14">
    <name type="scientific">Glonium stellatum</name>
    <dbReference type="NCBI Taxonomy" id="574774"/>
    <lineage>
        <taxon>Eukaryota</taxon>
        <taxon>Fungi</taxon>
        <taxon>Dikarya</taxon>
        <taxon>Ascomycota</taxon>
        <taxon>Pezizomycotina</taxon>
        <taxon>Dothideomycetes</taxon>
        <taxon>Pleosporomycetidae</taxon>
        <taxon>Gloniales</taxon>
        <taxon>Gloniaceae</taxon>
        <taxon>Glonium</taxon>
    </lineage>
</organism>
<feature type="transmembrane region" description="Helical" evidence="11">
    <location>
        <begin position="239"/>
        <end position="262"/>
    </location>
</feature>
<reference evidence="13 14" key="1">
    <citation type="journal article" date="2016" name="Nat. Commun.">
        <title>Ectomycorrhizal ecology is imprinted in the genome of the dominant symbiotic fungus Cenococcum geophilum.</title>
        <authorList>
            <consortium name="DOE Joint Genome Institute"/>
            <person name="Peter M."/>
            <person name="Kohler A."/>
            <person name="Ohm R.A."/>
            <person name="Kuo A."/>
            <person name="Krutzmann J."/>
            <person name="Morin E."/>
            <person name="Arend M."/>
            <person name="Barry K.W."/>
            <person name="Binder M."/>
            <person name="Choi C."/>
            <person name="Clum A."/>
            <person name="Copeland A."/>
            <person name="Grisel N."/>
            <person name="Haridas S."/>
            <person name="Kipfer T."/>
            <person name="LaButti K."/>
            <person name="Lindquist E."/>
            <person name="Lipzen A."/>
            <person name="Maire R."/>
            <person name="Meier B."/>
            <person name="Mihaltcheva S."/>
            <person name="Molinier V."/>
            <person name="Murat C."/>
            <person name="Poggeler S."/>
            <person name="Quandt C.A."/>
            <person name="Sperisen C."/>
            <person name="Tritt A."/>
            <person name="Tisserant E."/>
            <person name="Crous P.W."/>
            <person name="Henrissat B."/>
            <person name="Nehls U."/>
            <person name="Egli S."/>
            <person name="Spatafora J.W."/>
            <person name="Grigoriev I.V."/>
            <person name="Martin F.M."/>
        </authorList>
    </citation>
    <scope>NUCLEOTIDE SEQUENCE [LARGE SCALE GENOMIC DNA]</scope>
    <source>
        <strain evidence="13 14">CBS 207.34</strain>
    </source>
</reference>
<dbReference type="SFLD" id="SFLDG01168">
    <property type="entry name" value="Ferric_reductase_subgroup_(FRE"/>
    <property type="match status" value="1"/>
</dbReference>